<evidence type="ECO:0000313" key="2">
    <source>
        <dbReference type="EMBL" id="TDP96686.1"/>
    </source>
</evidence>
<proteinExistence type="predicted"/>
<dbReference type="PANTHER" id="PTHR33990:SF1">
    <property type="entry name" value="PROTEIN YJDN"/>
    <property type="match status" value="1"/>
</dbReference>
<dbReference type="Pfam" id="PF06983">
    <property type="entry name" value="3-dmu-9_3-mt"/>
    <property type="match status" value="1"/>
</dbReference>
<dbReference type="InterPro" id="IPR029068">
    <property type="entry name" value="Glyas_Bleomycin-R_OHBP_Dase"/>
</dbReference>
<comment type="caution">
    <text evidence="2">The sequence shown here is derived from an EMBL/GenBank/DDBJ whole genome shotgun (WGS) entry which is preliminary data.</text>
</comment>
<organism evidence="2 3">
    <name type="scientific">Labedaea rhizosphaerae</name>
    <dbReference type="NCBI Taxonomy" id="598644"/>
    <lineage>
        <taxon>Bacteria</taxon>
        <taxon>Bacillati</taxon>
        <taxon>Actinomycetota</taxon>
        <taxon>Actinomycetes</taxon>
        <taxon>Pseudonocardiales</taxon>
        <taxon>Pseudonocardiaceae</taxon>
        <taxon>Labedaea</taxon>
    </lineage>
</organism>
<protein>
    <submittedName>
        <fullName evidence="2">PhnB protein</fullName>
    </submittedName>
</protein>
<dbReference type="SUPFAM" id="SSF54593">
    <property type="entry name" value="Glyoxalase/Bleomycin resistance protein/Dihydroxybiphenyl dioxygenase"/>
    <property type="match status" value="1"/>
</dbReference>
<dbReference type="CDD" id="cd06588">
    <property type="entry name" value="PhnB_like"/>
    <property type="match status" value="1"/>
</dbReference>
<keyword evidence="3" id="KW-1185">Reference proteome</keyword>
<sequence>MASVLNPYINFDGTAREALEFYKEVFGGELNLNTFGDFGADQAGDPEHKVDANKIMHGQLTTTSGFTLMAADTPPGMPIQAGNNISVSLSGDDRAELKGYWDKLADGGQVAVPLEKQMWGDEFGMCVDKFGISWLVNIAGS</sequence>
<dbReference type="RefSeq" id="WP_133852006.1">
    <property type="nucleotide sequence ID" value="NZ_SNXZ01000004.1"/>
</dbReference>
<gene>
    <name evidence="2" type="ORF">EV186_104674</name>
</gene>
<name>A0A4R6SCC9_LABRH</name>
<dbReference type="InterPro" id="IPR028973">
    <property type="entry name" value="PhnB-like"/>
</dbReference>
<dbReference type="PANTHER" id="PTHR33990">
    <property type="entry name" value="PROTEIN YJDN-RELATED"/>
    <property type="match status" value="1"/>
</dbReference>
<evidence type="ECO:0000259" key="1">
    <source>
        <dbReference type="Pfam" id="PF06983"/>
    </source>
</evidence>
<evidence type="ECO:0000313" key="3">
    <source>
        <dbReference type="Proteomes" id="UP000295444"/>
    </source>
</evidence>
<dbReference type="EMBL" id="SNXZ01000004">
    <property type="protein sequence ID" value="TDP96686.1"/>
    <property type="molecule type" value="Genomic_DNA"/>
</dbReference>
<dbReference type="Gene3D" id="3.10.180.10">
    <property type="entry name" value="2,3-Dihydroxybiphenyl 1,2-Dioxygenase, domain 1"/>
    <property type="match status" value="1"/>
</dbReference>
<feature type="domain" description="PhnB-like" evidence="1">
    <location>
        <begin position="7"/>
        <end position="136"/>
    </location>
</feature>
<dbReference type="Proteomes" id="UP000295444">
    <property type="component" value="Unassembled WGS sequence"/>
</dbReference>
<accession>A0A4R6SCC9</accession>
<dbReference type="OrthoDB" id="9795306at2"/>
<dbReference type="AlphaFoldDB" id="A0A4R6SCC9"/>
<reference evidence="2 3" key="1">
    <citation type="submission" date="2019-03" db="EMBL/GenBank/DDBJ databases">
        <title>Genomic Encyclopedia of Type Strains, Phase IV (KMG-IV): sequencing the most valuable type-strain genomes for metagenomic binning, comparative biology and taxonomic classification.</title>
        <authorList>
            <person name="Goeker M."/>
        </authorList>
    </citation>
    <scope>NUCLEOTIDE SEQUENCE [LARGE SCALE GENOMIC DNA]</scope>
    <source>
        <strain evidence="2 3">DSM 45361</strain>
    </source>
</reference>